<dbReference type="RefSeq" id="WP_332865199.1">
    <property type="nucleotide sequence ID" value="NZ_JBAFSM010000018.1"/>
</dbReference>
<accession>A0AAW9QWA1</accession>
<sequence>MQERTIQLSDDLARLVDDYLQEHPGENLSTLVQDILEIKVVRKDLSKLLELSGIVSEETSDRVNS</sequence>
<evidence type="ECO:0000313" key="1">
    <source>
        <dbReference type="EMBL" id="MEG3437721.1"/>
    </source>
</evidence>
<comment type="caution">
    <text evidence="1">The sequence shown here is derived from an EMBL/GenBank/DDBJ whole genome shotgun (WGS) entry which is preliminary data.</text>
</comment>
<dbReference type="EMBL" id="JBAFSM010000018">
    <property type="protein sequence ID" value="MEG3437721.1"/>
    <property type="molecule type" value="Genomic_DNA"/>
</dbReference>
<reference evidence="1 2" key="1">
    <citation type="submission" date="2024-01" db="EMBL/GenBank/DDBJ databases">
        <title>Genomic insights into the taxonomy and metabolism of the cyanobacterium Pannus brasiliensis CCIBt3594.</title>
        <authorList>
            <person name="Machado M."/>
            <person name="Botero N.B."/>
            <person name="Andreote A.P.D."/>
            <person name="Feitosa A.M.T."/>
            <person name="Popin R."/>
            <person name="Sivonen K."/>
            <person name="Fiore M.F."/>
        </authorList>
    </citation>
    <scope>NUCLEOTIDE SEQUENCE [LARGE SCALE GENOMIC DNA]</scope>
    <source>
        <strain evidence="1 2">CCIBt3594</strain>
    </source>
</reference>
<evidence type="ECO:0000313" key="2">
    <source>
        <dbReference type="Proteomes" id="UP001328733"/>
    </source>
</evidence>
<keyword evidence="2" id="KW-1185">Reference proteome</keyword>
<protein>
    <submittedName>
        <fullName evidence="1">Uncharacterized protein</fullName>
    </submittedName>
</protein>
<gene>
    <name evidence="1" type="ORF">V0288_11380</name>
</gene>
<organism evidence="1 2">
    <name type="scientific">Pannus brasiliensis CCIBt3594</name>
    <dbReference type="NCBI Taxonomy" id="1427578"/>
    <lineage>
        <taxon>Bacteria</taxon>
        <taxon>Bacillati</taxon>
        <taxon>Cyanobacteriota</taxon>
        <taxon>Cyanophyceae</taxon>
        <taxon>Oscillatoriophycideae</taxon>
        <taxon>Chroococcales</taxon>
        <taxon>Microcystaceae</taxon>
        <taxon>Pannus</taxon>
    </lineage>
</organism>
<name>A0AAW9QWA1_9CHRO</name>
<proteinExistence type="predicted"/>
<dbReference type="Proteomes" id="UP001328733">
    <property type="component" value="Unassembled WGS sequence"/>
</dbReference>
<dbReference type="AlphaFoldDB" id="A0AAW9QWA1"/>